<sequence>MRLIPIGVSGSFAGPDSAASCYLLQAEHDGRTWNLVLDLGSGALGPLQRFVALDQIDAIVISHLHPDHCLDLTGLFVVRKYHPGTGGLPGRLPVYGPQDTAARMSRANGVTYAEAIDPRGLDTEFDFRVLTSGRAFTVGPFTITPHLMNHPVEAFGVRVEADGRVLAYTGDTDACPALTPLLANAHVALMDSAFVDGRDEVADIHLSGRRAAEAAVAAGGVSRLMLTHIPPWNDPQVCRSQAAAVWPGEVELARAGTAYDI</sequence>
<dbReference type="CDD" id="cd07716">
    <property type="entry name" value="RNaseZ_short-form-like_MBL-fold"/>
    <property type="match status" value="1"/>
</dbReference>
<protein>
    <submittedName>
        <fullName evidence="2">MBL fold metallo-hydrolase</fullName>
    </submittedName>
</protein>
<evidence type="ECO:0000259" key="1">
    <source>
        <dbReference type="SMART" id="SM00849"/>
    </source>
</evidence>
<dbReference type="GO" id="GO:0042781">
    <property type="term" value="F:3'-tRNA processing endoribonuclease activity"/>
    <property type="evidence" value="ECO:0007669"/>
    <property type="project" value="TreeGrafter"/>
</dbReference>
<dbReference type="EMBL" id="JAAOIV010000005">
    <property type="protein sequence ID" value="NHN55735.1"/>
    <property type="molecule type" value="Genomic_DNA"/>
</dbReference>
<dbReference type="Proteomes" id="UP000744769">
    <property type="component" value="Unassembled WGS sequence"/>
</dbReference>
<dbReference type="InterPro" id="IPR036866">
    <property type="entry name" value="RibonucZ/Hydroxyglut_hydro"/>
</dbReference>
<comment type="caution">
    <text evidence="2">The sequence shown here is derived from an EMBL/GenBank/DDBJ whole genome shotgun (WGS) entry which is preliminary data.</text>
</comment>
<accession>A0A967B1T9</accession>
<organism evidence="2 3">
    <name type="scientific">Metallococcus carri</name>
    <dbReference type="NCBI Taxonomy" id="1656884"/>
    <lineage>
        <taxon>Bacteria</taxon>
        <taxon>Bacillati</taxon>
        <taxon>Actinomycetota</taxon>
        <taxon>Actinomycetes</taxon>
        <taxon>Micrococcales</taxon>
        <taxon>Dermacoccaceae</taxon>
        <taxon>Metallococcus</taxon>
    </lineage>
</organism>
<keyword evidence="3" id="KW-1185">Reference proteome</keyword>
<name>A0A967B1T9_9MICO</name>
<dbReference type="SUPFAM" id="SSF56281">
    <property type="entry name" value="Metallo-hydrolase/oxidoreductase"/>
    <property type="match status" value="1"/>
</dbReference>
<dbReference type="Gene3D" id="3.60.15.10">
    <property type="entry name" value="Ribonuclease Z/Hydroxyacylglutathione hydrolase-like"/>
    <property type="match status" value="1"/>
</dbReference>
<dbReference type="Pfam" id="PF12706">
    <property type="entry name" value="Lactamase_B_2"/>
    <property type="match status" value="1"/>
</dbReference>
<reference evidence="2" key="1">
    <citation type="submission" date="2020-03" db="EMBL/GenBank/DDBJ databases">
        <title>Draft sequencing of Calidifontibacter sp. DB0510.</title>
        <authorList>
            <person name="Kim D.-U."/>
        </authorList>
    </citation>
    <scope>NUCLEOTIDE SEQUENCE</scope>
    <source>
        <strain evidence="2">DB0510</strain>
    </source>
</reference>
<feature type="domain" description="Metallo-beta-lactamase" evidence="1">
    <location>
        <begin position="18"/>
        <end position="209"/>
    </location>
</feature>
<dbReference type="PANTHER" id="PTHR46018:SF4">
    <property type="entry name" value="METALLO-HYDROLASE YHFI-RELATED"/>
    <property type="match status" value="1"/>
</dbReference>
<proteinExistence type="predicted"/>
<dbReference type="SMART" id="SM00849">
    <property type="entry name" value="Lactamase_B"/>
    <property type="match status" value="1"/>
</dbReference>
<dbReference type="InterPro" id="IPR001279">
    <property type="entry name" value="Metallo-B-lactamas"/>
</dbReference>
<dbReference type="RefSeq" id="WP_166195839.1">
    <property type="nucleotide sequence ID" value="NZ_JAAOIV010000005.1"/>
</dbReference>
<evidence type="ECO:0000313" key="2">
    <source>
        <dbReference type="EMBL" id="NHN55735.1"/>
    </source>
</evidence>
<evidence type="ECO:0000313" key="3">
    <source>
        <dbReference type="Proteomes" id="UP000744769"/>
    </source>
</evidence>
<gene>
    <name evidence="2" type="ORF">G9U51_08090</name>
</gene>
<dbReference type="AlphaFoldDB" id="A0A967B1T9"/>
<dbReference type="PANTHER" id="PTHR46018">
    <property type="entry name" value="ZINC PHOSPHODIESTERASE ELAC PROTEIN 1"/>
    <property type="match status" value="1"/>
</dbReference>